<evidence type="ECO:0000256" key="1">
    <source>
        <dbReference type="SAM" id="Phobius"/>
    </source>
</evidence>
<sequence length="204" mass="23095">MRLTGFAFYVALTVIGVYLSEVILCLRFWLMWNNDKRLIAATLVTLLGTGTYFFYFGESRTLAGTFVDSPLPGCAFIEAKQTVYFDVIVAFIYDVGRYPFPVGGASNTEQEETQRCLTHLSDLICVSCEDRSQTYFVRGSIIKQFYHEGFQYYVFAVTWSGMCLFLSIQSPEGALVVAPLLDPSWRLVWSCIYAKCAKGTDTER</sequence>
<feature type="transmembrane region" description="Helical" evidence="1">
    <location>
        <begin position="6"/>
        <end position="26"/>
    </location>
</feature>
<keyword evidence="1" id="KW-0812">Transmembrane</keyword>
<comment type="caution">
    <text evidence="2">The sequence shown here is derived from an EMBL/GenBank/DDBJ whole genome shotgun (WGS) entry which is preliminary data.</text>
</comment>
<keyword evidence="3" id="KW-1185">Reference proteome</keyword>
<organism evidence="2 3">
    <name type="scientific">Macrolepiota fuliginosa MF-IS2</name>
    <dbReference type="NCBI Taxonomy" id="1400762"/>
    <lineage>
        <taxon>Eukaryota</taxon>
        <taxon>Fungi</taxon>
        <taxon>Dikarya</taxon>
        <taxon>Basidiomycota</taxon>
        <taxon>Agaricomycotina</taxon>
        <taxon>Agaricomycetes</taxon>
        <taxon>Agaricomycetidae</taxon>
        <taxon>Agaricales</taxon>
        <taxon>Agaricineae</taxon>
        <taxon>Agaricaceae</taxon>
        <taxon>Macrolepiota</taxon>
    </lineage>
</organism>
<gene>
    <name evidence="2" type="ORF">P691DRAFT_760194</name>
</gene>
<keyword evidence="1" id="KW-1133">Transmembrane helix</keyword>
<evidence type="ECO:0000313" key="2">
    <source>
        <dbReference type="EMBL" id="KAF9448091.1"/>
    </source>
</evidence>
<accession>A0A9P5XE02</accession>
<keyword evidence="1" id="KW-0472">Membrane</keyword>
<feature type="transmembrane region" description="Helical" evidence="1">
    <location>
        <begin position="38"/>
        <end position="57"/>
    </location>
</feature>
<dbReference type="AlphaFoldDB" id="A0A9P5XE02"/>
<evidence type="ECO:0000313" key="3">
    <source>
        <dbReference type="Proteomes" id="UP000807342"/>
    </source>
</evidence>
<dbReference type="Proteomes" id="UP000807342">
    <property type="component" value="Unassembled WGS sequence"/>
</dbReference>
<dbReference type="EMBL" id="MU151173">
    <property type="protein sequence ID" value="KAF9448091.1"/>
    <property type="molecule type" value="Genomic_DNA"/>
</dbReference>
<reference evidence="2" key="1">
    <citation type="submission" date="2020-11" db="EMBL/GenBank/DDBJ databases">
        <authorList>
            <consortium name="DOE Joint Genome Institute"/>
            <person name="Ahrendt S."/>
            <person name="Riley R."/>
            <person name="Andreopoulos W."/>
            <person name="Labutti K."/>
            <person name="Pangilinan J."/>
            <person name="Ruiz-Duenas F.J."/>
            <person name="Barrasa J.M."/>
            <person name="Sanchez-Garcia M."/>
            <person name="Camarero S."/>
            <person name="Miyauchi S."/>
            <person name="Serrano A."/>
            <person name="Linde D."/>
            <person name="Babiker R."/>
            <person name="Drula E."/>
            <person name="Ayuso-Fernandez I."/>
            <person name="Pacheco R."/>
            <person name="Padilla G."/>
            <person name="Ferreira P."/>
            <person name="Barriuso J."/>
            <person name="Kellner H."/>
            <person name="Castanera R."/>
            <person name="Alfaro M."/>
            <person name="Ramirez L."/>
            <person name="Pisabarro A.G."/>
            <person name="Kuo A."/>
            <person name="Tritt A."/>
            <person name="Lipzen A."/>
            <person name="He G."/>
            <person name="Yan M."/>
            <person name="Ng V."/>
            <person name="Cullen D."/>
            <person name="Martin F."/>
            <person name="Rosso M.-N."/>
            <person name="Henrissat B."/>
            <person name="Hibbett D."/>
            <person name="Martinez A.T."/>
            <person name="Grigoriev I.V."/>
        </authorList>
    </citation>
    <scope>NUCLEOTIDE SEQUENCE</scope>
    <source>
        <strain evidence="2">MF-IS2</strain>
    </source>
</reference>
<protein>
    <submittedName>
        <fullName evidence="2">Uncharacterized protein</fullName>
    </submittedName>
</protein>
<name>A0A9P5XE02_9AGAR</name>
<proteinExistence type="predicted"/>